<protein>
    <submittedName>
        <fullName evidence="1">Uncharacterized protein</fullName>
    </submittedName>
</protein>
<organism evidence="1 2">
    <name type="scientific">Entomophthora muscae</name>
    <dbReference type="NCBI Taxonomy" id="34485"/>
    <lineage>
        <taxon>Eukaryota</taxon>
        <taxon>Fungi</taxon>
        <taxon>Fungi incertae sedis</taxon>
        <taxon>Zoopagomycota</taxon>
        <taxon>Entomophthoromycotina</taxon>
        <taxon>Entomophthoromycetes</taxon>
        <taxon>Entomophthorales</taxon>
        <taxon>Entomophthoraceae</taxon>
        <taxon>Entomophthora</taxon>
    </lineage>
</organism>
<comment type="caution">
    <text evidence="1">The sequence shown here is derived from an EMBL/GenBank/DDBJ whole genome shotgun (WGS) entry which is preliminary data.</text>
</comment>
<sequence length="56" mass="5883">MSSWMLSPGAKHNKGPENLPNANNQVVEQKDPRVNSTVTANGSLPAPDATLPALES</sequence>
<keyword evidence="2" id="KW-1185">Reference proteome</keyword>
<gene>
    <name evidence="1" type="ORF">DSO57_1008620</name>
</gene>
<proteinExistence type="predicted"/>
<dbReference type="Proteomes" id="UP001165960">
    <property type="component" value="Unassembled WGS sequence"/>
</dbReference>
<dbReference type="EMBL" id="QTSX02006416">
    <property type="protein sequence ID" value="KAJ9055014.1"/>
    <property type="molecule type" value="Genomic_DNA"/>
</dbReference>
<reference evidence="1" key="1">
    <citation type="submission" date="2022-04" db="EMBL/GenBank/DDBJ databases">
        <title>Genome of the entomopathogenic fungus Entomophthora muscae.</title>
        <authorList>
            <person name="Elya C."/>
            <person name="Lovett B.R."/>
            <person name="Lee E."/>
            <person name="Macias A.M."/>
            <person name="Hajek A.E."/>
            <person name="De Bivort B.L."/>
            <person name="Kasson M.T."/>
            <person name="De Fine Licht H.H."/>
            <person name="Stajich J.E."/>
        </authorList>
    </citation>
    <scope>NUCLEOTIDE SEQUENCE</scope>
    <source>
        <strain evidence="1">Berkeley</strain>
    </source>
</reference>
<name>A0ACC2RY33_9FUNG</name>
<accession>A0ACC2RY33</accession>
<evidence type="ECO:0000313" key="2">
    <source>
        <dbReference type="Proteomes" id="UP001165960"/>
    </source>
</evidence>
<evidence type="ECO:0000313" key="1">
    <source>
        <dbReference type="EMBL" id="KAJ9055014.1"/>
    </source>
</evidence>